<accession>A0A916UVR6</accession>
<evidence type="ECO:0008006" key="3">
    <source>
        <dbReference type="Google" id="ProtNLM"/>
    </source>
</evidence>
<reference evidence="1" key="2">
    <citation type="submission" date="2020-09" db="EMBL/GenBank/DDBJ databases">
        <authorList>
            <person name="Sun Q."/>
            <person name="Zhou Y."/>
        </authorList>
    </citation>
    <scope>NUCLEOTIDE SEQUENCE</scope>
    <source>
        <strain evidence="1">CGMCC 1.12919</strain>
    </source>
</reference>
<dbReference type="EMBL" id="BMGG01000011">
    <property type="protein sequence ID" value="GGC90280.1"/>
    <property type="molecule type" value="Genomic_DNA"/>
</dbReference>
<evidence type="ECO:0000313" key="2">
    <source>
        <dbReference type="Proteomes" id="UP000637002"/>
    </source>
</evidence>
<comment type="caution">
    <text evidence="1">The sequence shown here is derived from an EMBL/GenBank/DDBJ whole genome shotgun (WGS) entry which is preliminary data.</text>
</comment>
<evidence type="ECO:0000313" key="1">
    <source>
        <dbReference type="EMBL" id="GGC90280.1"/>
    </source>
</evidence>
<proteinExistence type="predicted"/>
<dbReference type="RefSeq" id="WP_188612383.1">
    <property type="nucleotide sequence ID" value="NZ_BMGG01000011.1"/>
</dbReference>
<organism evidence="1 2">
    <name type="scientific">Chelatococcus reniformis</name>
    <dbReference type="NCBI Taxonomy" id="1494448"/>
    <lineage>
        <taxon>Bacteria</taxon>
        <taxon>Pseudomonadati</taxon>
        <taxon>Pseudomonadota</taxon>
        <taxon>Alphaproteobacteria</taxon>
        <taxon>Hyphomicrobiales</taxon>
        <taxon>Chelatococcaceae</taxon>
        <taxon>Chelatococcus</taxon>
    </lineage>
</organism>
<name>A0A916UVR6_9HYPH</name>
<gene>
    <name evidence="1" type="ORF">GCM10010994_55150</name>
</gene>
<reference evidence="1" key="1">
    <citation type="journal article" date="2014" name="Int. J. Syst. Evol. Microbiol.">
        <title>Complete genome sequence of Corynebacterium casei LMG S-19264T (=DSM 44701T), isolated from a smear-ripened cheese.</title>
        <authorList>
            <consortium name="US DOE Joint Genome Institute (JGI-PGF)"/>
            <person name="Walter F."/>
            <person name="Albersmeier A."/>
            <person name="Kalinowski J."/>
            <person name="Ruckert C."/>
        </authorList>
    </citation>
    <scope>NUCLEOTIDE SEQUENCE</scope>
    <source>
        <strain evidence="1">CGMCC 1.12919</strain>
    </source>
</reference>
<dbReference type="AlphaFoldDB" id="A0A916UVR6"/>
<dbReference type="Proteomes" id="UP000637002">
    <property type="component" value="Unassembled WGS sequence"/>
</dbReference>
<sequence length="223" mass="23809">MKQSEVNEAATLLRALLPLLVDAATLPTSDAAADLRRATGALSTNAAARILDATAISAMGDCFVYALNAGIGFDGWGRVRTSALLNSPSSTPAAIVLTSFVRLSLAWQSYLVATLEPKSRAEVDTYRDQLNASFEAAELAASDDGDHEGYRALVGLHAAVIRDLTTRARPLPRMLGYSLPATRPALWLANRLYGDGSRADELIAENRVIHPAFMPMRGRALSA</sequence>
<keyword evidence="2" id="KW-1185">Reference proteome</keyword>
<protein>
    <recommendedName>
        <fullName evidence="3">Mu-like prophage DNA circulation protein</fullName>
    </recommendedName>
</protein>